<proteinExistence type="predicted"/>
<dbReference type="Proteomes" id="UP000075882">
    <property type="component" value="Unassembled WGS sequence"/>
</dbReference>
<name>A0A8W7PIH3_ANOCL</name>
<dbReference type="EnsemblMetazoa" id="ACOM031726-RA">
    <property type="protein sequence ID" value="ACOM031726-PA.1"/>
    <property type="gene ID" value="ACOM031726"/>
</dbReference>
<dbReference type="AlphaFoldDB" id="A0A8W7PIH3"/>
<sequence length="396" mass="40608">MLARPPTTCFGTSGGLLDCPNASSKLAANPASKFASKFVSNGAPGSPNGATGSSIGAAAASCSGSGSGSGTADGRTRSGFLAEGLLPATLVGFGAVAGFSGLGGDGGLAGLGGADFGLAAGSCAVGGVGGFSGASGSNFLSGSSCIGVAAVTMICAKLSWLLSPALAVAAGAAAGAAAAATDAVAPCRDSSSMVAASSACAKLILSGRIVIVQRHTVQLIVDLARGRYDRDLVRRLARVLHRILILVVHRVVHGRERNLARQLGRRVRIDRCVTLHVEIVVRHETFLAAVVACPQPPIPIALADHLELFALDYGQLVRVLGSVRVQRSTLERLARRFAWLCSGCRRFLGRSLTAGRGRCRLFRTPVDLDRIVPAVGNLFNLLPLLLYAKLCRMETP</sequence>
<evidence type="ECO:0000313" key="1">
    <source>
        <dbReference type="EnsemblMetazoa" id="ACOM031726-PA.1"/>
    </source>
</evidence>
<protein>
    <submittedName>
        <fullName evidence="1">Uncharacterized protein</fullName>
    </submittedName>
</protein>
<accession>A0A8W7PIH3</accession>
<reference evidence="1" key="1">
    <citation type="submission" date="2022-08" db="UniProtKB">
        <authorList>
            <consortium name="EnsemblMetazoa"/>
        </authorList>
    </citation>
    <scope>IDENTIFICATION</scope>
</reference>
<organism evidence="1">
    <name type="scientific">Anopheles coluzzii</name>
    <name type="common">African malaria mosquito</name>
    <dbReference type="NCBI Taxonomy" id="1518534"/>
    <lineage>
        <taxon>Eukaryota</taxon>
        <taxon>Metazoa</taxon>
        <taxon>Ecdysozoa</taxon>
        <taxon>Arthropoda</taxon>
        <taxon>Hexapoda</taxon>
        <taxon>Insecta</taxon>
        <taxon>Pterygota</taxon>
        <taxon>Neoptera</taxon>
        <taxon>Endopterygota</taxon>
        <taxon>Diptera</taxon>
        <taxon>Nematocera</taxon>
        <taxon>Culicoidea</taxon>
        <taxon>Culicidae</taxon>
        <taxon>Anophelinae</taxon>
        <taxon>Anopheles</taxon>
    </lineage>
</organism>